<dbReference type="Proteomes" id="UP000827872">
    <property type="component" value="Linkage Group LG03"/>
</dbReference>
<keyword evidence="2" id="KW-1185">Reference proteome</keyword>
<gene>
    <name evidence="1" type="ORF">K3G42_021431</name>
</gene>
<evidence type="ECO:0000313" key="1">
    <source>
        <dbReference type="EMBL" id="KAH7992304.1"/>
    </source>
</evidence>
<sequence length="147" mass="17214">MEDLLLGHHPKQMGRTSSSQTLYLEKQMVSVGVGTRPYRPRKSCPGFRADEETDEAVLLRRQKQIDYGKNTTGYQHFVQQVPKASRQSGIHPRTPNKHKKFSRRSWDMQIKLWRRALHAWDPPGLNTEPEREVFISFSWFHLTNLKG</sequence>
<evidence type="ECO:0000313" key="2">
    <source>
        <dbReference type="Proteomes" id="UP000827872"/>
    </source>
</evidence>
<accession>A0ACB8EI07</accession>
<reference evidence="1" key="1">
    <citation type="submission" date="2021-08" db="EMBL/GenBank/DDBJ databases">
        <title>The first chromosome-level gecko genome reveals the dynamic sex chromosomes of Neotropical dwarf geckos (Sphaerodactylidae: Sphaerodactylus).</title>
        <authorList>
            <person name="Pinto B.J."/>
            <person name="Keating S.E."/>
            <person name="Gamble T."/>
        </authorList>
    </citation>
    <scope>NUCLEOTIDE SEQUENCE</scope>
    <source>
        <strain evidence="1">TG3544</strain>
    </source>
</reference>
<name>A0ACB8EI07_9SAUR</name>
<protein>
    <submittedName>
        <fullName evidence="1">Uncharacterized protein</fullName>
    </submittedName>
</protein>
<organism evidence="1 2">
    <name type="scientific">Sphaerodactylus townsendi</name>
    <dbReference type="NCBI Taxonomy" id="933632"/>
    <lineage>
        <taxon>Eukaryota</taxon>
        <taxon>Metazoa</taxon>
        <taxon>Chordata</taxon>
        <taxon>Craniata</taxon>
        <taxon>Vertebrata</taxon>
        <taxon>Euteleostomi</taxon>
        <taxon>Lepidosauria</taxon>
        <taxon>Squamata</taxon>
        <taxon>Bifurcata</taxon>
        <taxon>Gekkota</taxon>
        <taxon>Sphaerodactylidae</taxon>
        <taxon>Sphaerodactylus</taxon>
    </lineage>
</organism>
<proteinExistence type="predicted"/>
<dbReference type="EMBL" id="CM037616">
    <property type="protein sequence ID" value="KAH7992304.1"/>
    <property type="molecule type" value="Genomic_DNA"/>
</dbReference>
<comment type="caution">
    <text evidence="1">The sequence shown here is derived from an EMBL/GenBank/DDBJ whole genome shotgun (WGS) entry which is preliminary data.</text>
</comment>